<reference evidence="2" key="1">
    <citation type="submission" date="2023-04" db="EMBL/GenBank/DDBJ databases">
        <authorList>
            <person name="Vijverberg K."/>
            <person name="Xiong W."/>
            <person name="Schranz E."/>
        </authorList>
    </citation>
    <scope>NUCLEOTIDE SEQUENCE</scope>
</reference>
<gene>
    <name evidence="2" type="ORF">LSALG_LOCUS33884</name>
</gene>
<evidence type="ECO:0000313" key="3">
    <source>
        <dbReference type="Proteomes" id="UP001177003"/>
    </source>
</evidence>
<organism evidence="2 3">
    <name type="scientific">Lactuca saligna</name>
    <name type="common">Willowleaf lettuce</name>
    <dbReference type="NCBI Taxonomy" id="75948"/>
    <lineage>
        <taxon>Eukaryota</taxon>
        <taxon>Viridiplantae</taxon>
        <taxon>Streptophyta</taxon>
        <taxon>Embryophyta</taxon>
        <taxon>Tracheophyta</taxon>
        <taxon>Spermatophyta</taxon>
        <taxon>Magnoliopsida</taxon>
        <taxon>eudicotyledons</taxon>
        <taxon>Gunneridae</taxon>
        <taxon>Pentapetalae</taxon>
        <taxon>asterids</taxon>
        <taxon>campanulids</taxon>
        <taxon>Asterales</taxon>
        <taxon>Asteraceae</taxon>
        <taxon>Cichorioideae</taxon>
        <taxon>Cichorieae</taxon>
        <taxon>Lactucinae</taxon>
        <taxon>Lactuca</taxon>
    </lineage>
</organism>
<keyword evidence="1" id="KW-0732">Signal</keyword>
<proteinExistence type="predicted"/>
<evidence type="ECO:0000256" key="1">
    <source>
        <dbReference type="SAM" id="SignalP"/>
    </source>
</evidence>
<sequence length="169" mass="19242">MASYLSHFSLLQTISLFYFLVTLICSGSSLTHDEECSTLYLCKQSLIHQDDEFCATGWFQTFQSWKPRSIASDAGFDCCSWYDEHDGVLIKVKFRQIGQLQVLTAHHESVRRFWLEGKNMAATVAPKKIDATPVTLGMEANNDEWVNPHEINPHILLFSYLSLHPSLSP</sequence>
<dbReference type="EMBL" id="OX465083">
    <property type="protein sequence ID" value="CAI9294926.1"/>
    <property type="molecule type" value="Genomic_DNA"/>
</dbReference>
<name>A0AA36EFU1_LACSI</name>
<dbReference type="Proteomes" id="UP001177003">
    <property type="component" value="Chromosome 7"/>
</dbReference>
<feature type="signal peptide" evidence="1">
    <location>
        <begin position="1"/>
        <end position="31"/>
    </location>
</feature>
<feature type="chain" id="PRO_5041470481" evidence="1">
    <location>
        <begin position="32"/>
        <end position="169"/>
    </location>
</feature>
<accession>A0AA36EFU1</accession>
<keyword evidence="3" id="KW-1185">Reference proteome</keyword>
<protein>
    <submittedName>
        <fullName evidence="2">Uncharacterized protein</fullName>
    </submittedName>
</protein>
<dbReference type="AlphaFoldDB" id="A0AA36EFU1"/>
<evidence type="ECO:0000313" key="2">
    <source>
        <dbReference type="EMBL" id="CAI9294926.1"/>
    </source>
</evidence>